<comment type="similarity">
    <text evidence="6">Belongs to the ABC-4 integral membrane protein family.</text>
</comment>
<dbReference type="Proteomes" id="UP000325372">
    <property type="component" value="Unassembled WGS sequence"/>
</dbReference>
<sequence length="416" mass="45815">MKWAEGLSLESFRHALAQLRQHKLRTSLTLLGMVFGVGAVIAMLSIGEGAQQEAMRLIESMGLRNLLVQNRDLDYDTLLEVREKSVGLSRSDVRAMQQTLPSVEDVSEEKRIKTWALFSFEAPSEAQVLAATPSYFDLASLDIASGRAFDEEDNRLFRPVAVLGAQAARDLFPSGEPLGKRIKVNHLWLEVIGVLADRDLSKDEFQGVRLGGDRNRVFLPLETAYKRLKFEPLESELDSIRLRLAEGASPQRTAQTVNHLLARRHSGQNDYELVVPAALLKQQQQTQQIFTIVMSAIAGISLLVGGIGIMNIMLATVLERTREIGLLRAIGARKVDIQQQFLMESATVAAIGAVIGIFFGLVLAFAIQQFAGWPAAWSPFAIVLSVTICLVTGIVFGWYPAKQAADLDPIKALHAE</sequence>
<evidence type="ECO:0000256" key="3">
    <source>
        <dbReference type="ARBA" id="ARBA00022692"/>
    </source>
</evidence>
<keyword evidence="11" id="KW-1185">Reference proteome</keyword>
<proteinExistence type="inferred from homology"/>
<organism evidence="10 11">
    <name type="scientific">Marinihelvus fidelis</name>
    <dbReference type="NCBI Taxonomy" id="2613842"/>
    <lineage>
        <taxon>Bacteria</taxon>
        <taxon>Pseudomonadati</taxon>
        <taxon>Pseudomonadota</taxon>
        <taxon>Gammaproteobacteria</taxon>
        <taxon>Chromatiales</taxon>
        <taxon>Wenzhouxiangellaceae</taxon>
        <taxon>Marinihelvus</taxon>
    </lineage>
</organism>
<dbReference type="EMBL" id="VYXP01000005">
    <property type="protein sequence ID" value="KAA9131506.1"/>
    <property type="molecule type" value="Genomic_DNA"/>
</dbReference>
<feature type="domain" description="MacB-like periplasmic core" evidence="9">
    <location>
        <begin position="26"/>
        <end position="258"/>
    </location>
</feature>
<evidence type="ECO:0000256" key="6">
    <source>
        <dbReference type="ARBA" id="ARBA00038076"/>
    </source>
</evidence>
<dbReference type="Pfam" id="PF12704">
    <property type="entry name" value="MacB_PCD"/>
    <property type="match status" value="1"/>
</dbReference>
<feature type="transmembrane region" description="Helical" evidence="7">
    <location>
        <begin position="289"/>
        <end position="318"/>
    </location>
</feature>
<dbReference type="InterPro" id="IPR050250">
    <property type="entry name" value="Macrolide_Exporter_MacB"/>
</dbReference>
<evidence type="ECO:0000259" key="8">
    <source>
        <dbReference type="Pfam" id="PF02687"/>
    </source>
</evidence>
<dbReference type="PANTHER" id="PTHR30572:SF4">
    <property type="entry name" value="ABC TRANSPORTER PERMEASE YTRF"/>
    <property type="match status" value="1"/>
</dbReference>
<comment type="subcellular location">
    <subcellularLocation>
        <location evidence="1">Cell membrane</location>
        <topology evidence="1">Multi-pass membrane protein</topology>
    </subcellularLocation>
</comment>
<keyword evidence="3 7" id="KW-0812">Transmembrane</keyword>
<dbReference type="PANTHER" id="PTHR30572">
    <property type="entry name" value="MEMBRANE COMPONENT OF TRANSPORTER-RELATED"/>
    <property type="match status" value="1"/>
</dbReference>
<dbReference type="GO" id="GO:0022857">
    <property type="term" value="F:transmembrane transporter activity"/>
    <property type="evidence" value="ECO:0007669"/>
    <property type="project" value="TreeGrafter"/>
</dbReference>
<evidence type="ECO:0000313" key="11">
    <source>
        <dbReference type="Proteomes" id="UP000325372"/>
    </source>
</evidence>
<feature type="domain" description="ABC3 transporter permease C-terminal" evidence="8">
    <location>
        <begin position="296"/>
        <end position="407"/>
    </location>
</feature>
<evidence type="ECO:0000256" key="5">
    <source>
        <dbReference type="ARBA" id="ARBA00023136"/>
    </source>
</evidence>
<keyword evidence="2" id="KW-1003">Cell membrane</keyword>
<evidence type="ECO:0000256" key="7">
    <source>
        <dbReference type="SAM" id="Phobius"/>
    </source>
</evidence>
<feature type="transmembrane region" description="Helical" evidence="7">
    <location>
        <begin position="348"/>
        <end position="371"/>
    </location>
</feature>
<comment type="caution">
    <text evidence="10">The sequence shown here is derived from an EMBL/GenBank/DDBJ whole genome shotgun (WGS) entry which is preliminary data.</text>
</comment>
<dbReference type="RefSeq" id="WP_150864156.1">
    <property type="nucleotide sequence ID" value="NZ_VYXP01000005.1"/>
</dbReference>
<evidence type="ECO:0000256" key="1">
    <source>
        <dbReference type="ARBA" id="ARBA00004651"/>
    </source>
</evidence>
<keyword evidence="5 7" id="KW-0472">Membrane</keyword>
<feature type="transmembrane region" description="Helical" evidence="7">
    <location>
        <begin position="28"/>
        <end position="47"/>
    </location>
</feature>
<dbReference type="AlphaFoldDB" id="A0A5N0TCE1"/>
<protein>
    <submittedName>
        <fullName evidence="10">FtsX-like permease family protein</fullName>
    </submittedName>
</protein>
<evidence type="ECO:0000256" key="4">
    <source>
        <dbReference type="ARBA" id="ARBA00022989"/>
    </source>
</evidence>
<name>A0A5N0TCE1_9GAMM</name>
<gene>
    <name evidence="10" type="ORF">F3N42_09315</name>
</gene>
<evidence type="ECO:0000259" key="9">
    <source>
        <dbReference type="Pfam" id="PF12704"/>
    </source>
</evidence>
<accession>A0A5N0TCE1</accession>
<dbReference type="Pfam" id="PF02687">
    <property type="entry name" value="FtsX"/>
    <property type="match status" value="1"/>
</dbReference>
<dbReference type="GO" id="GO:0005886">
    <property type="term" value="C:plasma membrane"/>
    <property type="evidence" value="ECO:0007669"/>
    <property type="project" value="UniProtKB-SubCell"/>
</dbReference>
<evidence type="ECO:0000256" key="2">
    <source>
        <dbReference type="ARBA" id="ARBA00022475"/>
    </source>
</evidence>
<keyword evidence="4 7" id="KW-1133">Transmembrane helix</keyword>
<evidence type="ECO:0000313" key="10">
    <source>
        <dbReference type="EMBL" id="KAA9131506.1"/>
    </source>
</evidence>
<dbReference type="InterPro" id="IPR025857">
    <property type="entry name" value="MacB_PCD"/>
</dbReference>
<dbReference type="InterPro" id="IPR003838">
    <property type="entry name" value="ABC3_permease_C"/>
</dbReference>
<feature type="transmembrane region" description="Helical" evidence="7">
    <location>
        <begin position="377"/>
        <end position="399"/>
    </location>
</feature>
<reference evidence="10 11" key="1">
    <citation type="submission" date="2019-09" db="EMBL/GenBank/DDBJ databases">
        <title>Wenzhouxiangella sp. Genome sequencing and assembly.</title>
        <authorList>
            <person name="Zhang R."/>
        </authorList>
    </citation>
    <scope>NUCLEOTIDE SEQUENCE [LARGE SCALE GENOMIC DNA]</scope>
    <source>
        <strain evidence="10 11">W260</strain>
    </source>
</reference>